<dbReference type="EMBL" id="CM023482">
    <property type="protein sequence ID" value="KAH6938673.1"/>
    <property type="molecule type" value="Genomic_DNA"/>
</dbReference>
<proteinExistence type="predicted"/>
<dbReference type="Proteomes" id="UP000821845">
    <property type="component" value="Chromosome 2"/>
</dbReference>
<keyword evidence="2" id="KW-1185">Reference proteome</keyword>
<organism evidence="1 2">
    <name type="scientific">Hyalomma asiaticum</name>
    <name type="common">Tick</name>
    <dbReference type="NCBI Taxonomy" id="266040"/>
    <lineage>
        <taxon>Eukaryota</taxon>
        <taxon>Metazoa</taxon>
        <taxon>Ecdysozoa</taxon>
        <taxon>Arthropoda</taxon>
        <taxon>Chelicerata</taxon>
        <taxon>Arachnida</taxon>
        <taxon>Acari</taxon>
        <taxon>Parasitiformes</taxon>
        <taxon>Ixodida</taxon>
        <taxon>Ixodoidea</taxon>
        <taxon>Ixodidae</taxon>
        <taxon>Hyalomminae</taxon>
        <taxon>Hyalomma</taxon>
    </lineage>
</organism>
<evidence type="ECO:0000313" key="2">
    <source>
        <dbReference type="Proteomes" id="UP000821845"/>
    </source>
</evidence>
<name>A0ACB7SXW7_HYAAI</name>
<accession>A0ACB7SXW7</accession>
<gene>
    <name evidence="1" type="ORF">HPB50_011698</name>
</gene>
<evidence type="ECO:0000313" key="1">
    <source>
        <dbReference type="EMBL" id="KAH6938673.1"/>
    </source>
</evidence>
<reference evidence="1" key="1">
    <citation type="submission" date="2020-05" db="EMBL/GenBank/DDBJ databases">
        <title>Large-scale comparative analyses of tick genomes elucidate their genetic diversity and vector capacities.</title>
        <authorList>
            <person name="Jia N."/>
            <person name="Wang J."/>
            <person name="Shi W."/>
            <person name="Du L."/>
            <person name="Sun Y."/>
            <person name="Zhan W."/>
            <person name="Jiang J."/>
            <person name="Wang Q."/>
            <person name="Zhang B."/>
            <person name="Ji P."/>
            <person name="Sakyi L.B."/>
            <person name="Cui X."/>
            <person name="Yuan T."/>
            <person name="Jiang B."/>
            <person name="Yang W."/>
            <person name="Lam T.T.-Y."/>
            <person name="Chang Q."/>
            <person name="Ding S."/>
            <person name="Wang X."/>
            <person name="Zhu J."/>
            <person name="Ruan X."/>
            <person name="Zhao L."/>
            <person name="Wei J."/>
            <person name="Que T."/>
            <person name="Du C."/>
            <person name="Cheng J."/>
            <person name="Dai P."/>
            <person name="Han X."/>
            <person name="Huang E."/>
            <person name="Gao Y."/>
            <person name="Liu J."/>
            <person name="Shao H."/>
            <person name="Ye R."/>
            <person name="Li L."/>
            <person name="Wei W."/>
            <person name="Wang X."/>
            <person name="Wang C."/>
            <person name="Yang T."/>
            <person name="Huo Q."/>
            <person name="Li W."/>
            <person name="Guo W."/>
            <person name="Chen H."/>
            <person name="Zhou L."/>
            <person name="Ni X."/>
            <person name="Tian J."/>
            <person name="Zhou Y."/>
            <person name="Sheng Y."/>
            <person name="Liu T."/>
            <person name="Pan Y."/>
            <person name="Xia L."/>
            <person name="Li J."/>
            <person name="Zhao F."/>
            <person name="Cao W."/>
        </authorList>
    </citation>
    <scope>NUCLEOTIDE SEQUENCE</scope>
    <source>
        <strain evidence="1">Hyas-2018</strain>
    </source>
</reference>
<comment type="caution">
    <text evidence="1">The sequence shown here is derived from an EMBL/GenBank/DDBJ whole genome shotgun (WGS) entry which is preliminary data.</text>
</comment>
<protein>
    <submittedName>
        <fullName evidence="1">Uncharacterized protein</fullName>
    </submittedName>
</protein>
<sequence length="715" mass="79402">MADQRQIPNSPKHTHATDLPDAEVLWKGVASRKQKVLSSNVIDEEPTRERFCQAYSCHAYALCLLTIAVVTTIALIRVTQWAAMATFPEDDPLAPITLERLQQFVGQQESYEQKPSKAAIAASRSRRLVPQHTTTSTTLQSATTTVTATAAATSAEQARLTNTLARERPLTPTGHTESRFKRKVWVVKSTHGPIIGNVIAIRGKEVAALRGIPYADRLNRKRRFETPSPAMPWTRILRAYRNGPSCYQPGPSRDHPVFAAASQSEDCLYVNVWIPLCAASPPNCPRRTIVVYFHGGNLRRGSNSMPVYDGSVLSALGQVIVAVPNYRLGVFGFLSRRINGTHENLGLLDQVMALEWVVNNSEALGGRRDDVVVYGHDWGAYTASLFLVSPELQQRFRITRAILGSGSLLLPTRFARNDSDWRNFLQTLGCGARFFDGTLSCLRRAHPKRLLAAQSRYPGSVGVVHPHEMLPRHPGQFLRLAHNFSRVQLLLTSTSLEGLGALDKVTSGIGSRAAEAGALSPEKLLAWTGLHVGDDEFGKLLALQRHRIHECYELPPGATQYGSAFAVSFLGDALFNCPSMLFARRMCQMGAQAFHVIVGQKPRFWNPTSSFQARASHMDDLYFVFGSPVSRRLSHNGRTSAYEADIITREAAYSRRVIRLVTDFAKSGANAQFVKDLCKQYCEGARSTEMFQGIRTVSSWRAEQCEVQNKYLRYN</sequence>